<dbReference type="EMBL" id="BOMG01000082">
    <property type="protein sequence ID" value="GID58257.1"/>
    <property type="molecule type" value="Genomic_DNA"/>
</dbReference>
<reference evidence="2 3" key="1">
    <citation type="submission" date="2021-01" db="EMBL/GenBank/DDBJ databases">
        <title>Whole genome shotgun sequence of Actinoplanes couchii NBRC 106145.</title>
        <authorList>
            <person name="Komaki H."/>
            <person name="Tamura T."/>
        </authorList>
    </citation>
    <scope>NUCLEOTIDE SEQUENCE [LARGE SCALE GENOMIC DNA]</scope>
    <source>
        <strain evidence="2 3">NBRC 106145</strain>
    </source>
</reference>
<sequence>MTGAVTVSAIVGMLSLLAGVGLGWWLRRTRDWCVSCGEELRCNACEPALDRVRLDSPA</sequence>
<dbReference type="Proteomes" id="UP000612282">
    <property type="component" value="Unassembled WGS sequence"/>
</dbReference>
<gene>
    <name evidence="2" type="ORF">Aco03nite_066610</name>
</gene>
<keyword evidence="1" id="KW-0472">Membrane</keyword>
<dbReference type="RefSeq" id="WP_203802032.1">
    <property type="nucleotide sequence ID" value="NZ_BAAAQE010000006.1"/>
</dbReference>
<evidence type="ECO:0000313" key="3">
    <source>
        <dbReference type="Proteomes" id="UP000612282"/>
    </source>
</evidence>
<accession>A0ABQ3XIE7</accession>
<keyword evidence="3" id="KW-1185">Reference proteome</keyword>
<feature type="transmembrane region" description="Helical" evidence="1">
    <location>
        <begin position="6"/>
        <end position="26"/>
    </location>
</feature>
<evidence type="ECO:0000313" key="2">
    <source>
        <dbReference type="EMBL" id="GID58257.1"/>
    </source>
</evidence>
<name>A0ABQ3XIE7_9ACTN</name>
<keyword evidence="1" id="KW-1133">Transmembrane helix</keyword>
<protein>
    <submittedName>
        <fullName evidence="2">Uncharacterized protein</fullName>
    </submittedName>
</protein>
<evidence type="ECO:0000256" key="1">
    <source>
        <dbReference type="SAM" id="Phobius"/>
    </source>
</evidence>
<proteinExistence type="predicted"/>
<comment type="caution">
    <text evidence="2">The sequence shown here is derived from an EMBL/GenBank/DDBJ whole genome shotgun (WGS) entry which is preliminary data.</text>
</comment>
<organism evidence="2 3">
    <name type="scientific">Actinoplanes couchii</name>
    <dbReference type="NCBI Taxonomy" id="403638"/>
    <lineage>
        <taxon>Bacteria</taxon>
        <taxon>Bacillati</taxon>
        <taxon>Actinomycetota</taxon>
        <taxon>Actinomycetes</taxon>
        <taxon>Micromonosporales</taxon>
        <taxon>Micromonosporaceae</taxon>
        <taxon>Actinoplanes</taxon>
    </lineage>
</organism>
<keyword evidence="1" id="KW-0812">Transmembrane</keyword>